<dbReference type="EMBL" id="JACIFX010000001">
    <property type="protein sequence ID" value="MBB4226948.1"/>
    <property type="molecule type" value="Genomic_DNA"/>
</dbReference>
<organism evidence="1 2">
    <name type="scientific">Rhizobium mongolense</name>
    <dbReference type="NCBI Taxonomy" id="57676"/>
    <lineage>
        <taxon>Bacteria</taxon>
        <taxon>Pseudomonadati</taxon>
        <taxon>Pseudomonadota</taxon>
        <taxon>Alphaproteobacteria</taxon>
        <taxon>Hyphomicrobiales</taxon>
        <taxon>Rhizobiaceae</taxon>
        <taxon>Rhizobium/Agrobacterium group</taxon>
        <taxon>Rhizobium</taxon>
    </lineage>
</organism>
<dbReference type="Proteomes" id="UP000551353">
    <property type="component" value="Unassembled WGS sequence"/>
</dbReference>
<protein>
    <submittedName>
        <fullName evidence="1">Uncharacterized protein</fullName>
    </submittedName>
</protein>
<evidence type="ECO:0000313" key="1">
    <source>
        <dbReference type="EMBL" id="MBB4226948.1"/>
    </source>
</evidence>
<gene>
    <name evidence="1" type="ORF">GGD56_000768</name>
</gene>
<accession>A0ABR6IGF4</accession>
<name>A0ABR6IGF4_9HYPH</name>
<sequence>MCRRVRLSASVFAVDPGSIDALALALTPILEIVTSDLQGEFQQHLLHRLEDDLRDPLSVGCDIAQIDNTGHGKPCALRADCGNELFGLWQRQAAYAVDLLRNDSLAG</sequence>
<evidence type="ECO:0000313" key="2">
    <source>
        <dbReference type="Proteomes" id="UP000551353"/>
    </source>
</evidence>
<keyword evidence="2" id="KW-1185">Reference proteome</keyword>
<proteinExistence type="predicted"/>
<comment type="caution">
    <text evidence="1">The sequence shown here is derived from an EMBL/GenBank/DDBJ whole genome shotgun (WGS) entry which is preliminary data.</text>
</comment>
<reference evidence="1 2" key="1">
    <citation type="submission" date="2020-08" db="EMBL/GenBank/DDBJ databases">
        <title>Genomic Encyclopedia of Type Strains, Phase IV (KMG-V): Genome sequencing to study the core and pangenomes of soil and plant-associated prokaryotes.</title>
        <authorList>
            <person name="Whitman W."/>
        </authorList>
    </citation>
    <scope>NUCLEOTIDE SEQUENCE [LARGE SCALE GENOMIC DNA]</scope>
    <source>
        <strain evidence="1 2">SEMIA 4087</strain>
    </source>
</reference>